<organism evidence="4 5">
    <name type="scientific">Megamonas funiformis</name>
    <dbReference type="NCBI Taxonomy" id="437897"/>
    <lineage>
        <taxon>Bacteria</taxon>
        <taxon>Bacillati</taxon>
        <taxon>Bacillota</taxon>
        <taxon>Negativicutes</taxon>
        <taxon>Selenomonadales</taxon>
        <taxon>Selenomonadaceae</taxon>
        <taxon>Megamonas</taxon>
    </lineage>
</organism>
<feature type="region of interest" description="Disordered" evidence="2">
    <location>
        <begin position="104"/>
        <end position="123"/>
    </location>
</feature>
<comment type="caution">
    <text evidence="4">The sequence shown here is derived from an EMBL/GenBank/DDBJ whole genome shotgun (WGS) entry which is preliminary data.</text>
</comment>
<dbReference type="Proteomes" id="UP001198190">
    <property type="component" value="Unassembled WGS sequence"/>
</dbReference>
<evidence type="ECO:0000256" key="1">
    <source>
        <dbReference type="ARBA" id="ARBA00023125"/>
    </source>
</evidence>
<evidence type="ECO:0000256" key="2">
    <source>
        <dbReference type="SAM" id="MobiDB-lite"/>
    </source>
</evidence>
<evidence type="ECO:0000259" key="3">
    <source>
        <dbReference type="PROSITE" id="PS50943"/>
    </source>
</evidence>
<dbReference type="SUPFAM" id="SSF47413">
    <property type="entry name" value="lambda repressor-like DNA-binding domains"/>
    <property type="match status" value="1"/>
</dbReference>
<keyword evidence="1" id="KW-0238">DNA-binding</keyword>
<dbReference type="PANTHER" id="PTHR46558:SF11">
    <property type="entry name" value="HTH-TYPE TRANSCRIPTIONAL REGULATOR XRE"/>
    <property type="match status" value="1"/>
</dbReference>
<dbReference type="InterPro" id="IPR010982">
    <property type="entry name" value="Lambda_DNA-bd_dom_sf"/>
</dbReference>
<reference evidence="4" key="1">
    <citation type="submission" date="2021-10" db="EMBL/GenBank/DDBJ databases">
        <title>Collection of gut derived symbiotic bacterial strains cultured from healthy donors.</title>
        <authorList>
            <person name="Lin H."/>
            <person name="Littmann E."/>
            <person name="Claire K."/>
            <person name="Pamer E."/>
        </authorList>
    </citation>
    <scope>NUCLEOTIDE SEQUENCE</scope>
    <source>
        <strain evidence="4">MSK.7.16</strain>
    </source>
</reference>
<dbReference type="PROSITE" id="PS50943">
    <property type="entry name" value="HTH_CROC1"/>
    <property type="match status" value="1"/>
</dbReference>
<evidence type="ECO:0000313" key="4">
    <source>
        <dbReference type="EMBL" id="MCB6827988.1"/>
    </source>
</evidence>
<gene>
    <name evidence="4" type="ORF">LIY65_04720</name>
</gene>
<dbReference type="CDD" id="cd00093">
    <property type="entry name" value="HTH_XRE"/>
    <property type="match status" value="1"/>
</dbReference>
<name>A0AAW4U429_9FIRM</name>
<proteinExistence type="predicted"/>
<dbReference type="Gene3D" id="1.10.260.40">
    <property type="entry name" value="lambda repressor-like DNA-binding domains"/>
    <property type="match status" value="1"/>
</dbReference>
<evidence type="ECO:0000313" key="5">
    <source>
        <dbReference type="Proteomes" id="UP001198190"/>
    </source>
</evidence>
<dbReference type="EMBL" id="JAJCGD010000008">
    <property type="protein sequence ID" value="MCB6827988.1"/>
    <property type="molecule type" value="Genomic_DNA"/>
</dbReference>
<dbReference type="GO" id="GO:0003677">
    <property type="term" value="F:DNA binding"/>
    <property type="evidence" value="ECO:0007669"/>
    <property type="project" value="UniProtKB-KW"/>
</dbReference>
<dbReference type="PANTHER" id="PTHR46558">
    <property type="entry name" value="TRACRIPTIONAL REGULATORY PROTEIN-RELATED-RELATED"/>
    <property type="match status" value="1"/>
</dbReference>
<dbReference type="AlphaFoldDB" id="A0AAW4U429"/>
<dbReference type="SMART" id="SM00530">
    <property type="entry name" value="HTH_XRE"/>
    <property type="match status" value="1"/>
</dbReference>
<dbReference type="RefSeq" id="WP_227152811.1">
    <property type="nucleotide sequence ID" value="NZ_CAUBDY010000013.1"/>
</dbReference>
<dbReference type="Pfam" id="PF01381">
    <property type="entry name" value="HTH_3"/>
    <property type="match status" value="1"/>
</dbReference>
<dbReference type="InterPro" id="IPR001387">
    <property type="entry name" value="Cro/C1-type_HTH"/>
</dbReference>
<accession>A0AAW4U429</accession>
<feature type="domain" description="HTH cro/C1-type" evidence="3">
    <location>
        <begin position="4"/>
        <end position="58"/>
    </location>
</feature>
<protein>
    <submittedName>
        <fullName evidence="4">Helix-turn-helix transcriptional regulator</fullName>
    </submittedName>
</protein>
<sequence length="123" mass="14352">MNNMKKIRESLQLTQVKVANDLKLSRQVYNFYENGKRNPDMQTLIKIADYYGVSIDYLLGRTNVIKPENIDEDDLLSKINTADSETKASVEQFLNYLLYEKERKNKEKNDNNAKKNTDNEIAI</sequence>